<gene>
    <name evidence="4" type="ORF">Nepgr_030737</name>
</gene>
<accession>A0AAD3TGX4</accession>
<feature type="compositionally biased region" description="Acidic residues" evidence="2">
    <location>
        <begin position="347"/>
        <end position="366"/>
    </location>
</feature>
<dbReference type="InterPro" id="IPR013087">
    <property type="entry name" value="Znf_C2H2_type"/>
</dbReference>
<dbReference type="GO" id="GO:0004540">
    <property type="term" value="F:RNA nuclease activity"/>
    <property type="evidence" value="ECO:0007669"/>
    <property type="project" value="InterPro"/>
</dbReference>
<evidence type="ECO:0000313" key="5">
    <source>
        <dbReference type="Proteomes" id="UP001279734"/>
    </source>
</evidence>
<dbReference type="CDD" id="cd18725">
    <property type="entry name" value="PIN_LabA-like"/>
    <property type="match status" value="1"/>
</dbReference>
<evidence type="ECO:0000256" key="2">
    <source>
        <dbReference type="SAM" id="MobiDB-lite"/>
    </source>
</evidence>
<dbReference type="PANTHER" id="PTHR35744:SF4">
    <property type="entry name" value="OS04G0464600 PROTEIN"/>
    <property type="match status" value="1"/>
</dbReference>
<keyword evidence="1" id="KW-0862">Zinc</keyword>
<keyword evidence="1" id="KW-0479">Metal-binding</keyword>
<dbReference type="Pfam" id="PF01936">
    <property type="entry name" value="NYN"/>
    <property type="match status" value="1"/>
</dbReference>
<dbReference type="Proteomes" id="UP001279734">
    <property type="component" value="Unassembled WGS sequence"/>
</dbReference>
<reference evidence="4" key="1">
    <citation type="submission" date="2023-05" db="EMBL/GenBank/DDBJ databases">
        <title>Nepenthes gracilis genome sequencing.</title>
        <authorList>
            <person name="Fukushima K."/>
        </authorList>
    </citation>
    <scope>NUCLEOTIDE SEQUENCE</scope>
    <source>
        <strain evidence="4">SING2019-196</strain>
    </source>
</reference>
<protein>
    <recommendedName>
        <fullName evidence="3">C2H2-type domain-containing protein</fullName>
    </recommendedName>
</protein>
<feature type="region of interest" description="Disordered" evidence="2">
    <location>
        <begin position="343"/>
        <end position="366"/>
    </location>
</feature>
<evidence type="ECO:0000259" key="3">
    <source>
        <dbReference type="PROSITE" id="PS50157"/>
    </source>
</evidence>
<organism evidence="4 5">
    <name type="scientific">Nepenthes gracilis</name>
    <name type="common">Slender pitcher plant</name>
    <dbReference type="NCBI Taxonomy" id="150966"/>
    <lineage>
        <taxon>Eukaryota</taxon>
        <taxon>Viridiplantae</taxon>
        <taxon>Streptophyta</taxon>
        <taxon>Embryophyta</taxon>
        <taxon>Tracheophyta</taxon>
        <taxon>Spermatophyta</taxon>
        <taxon>Magnoliopsida</taxon>
        <taxon>eudicotyledons</taxon>
        <taxon>Gunneridae</taxon>
        <taxon>Pentapetalae</taxon>
        <taxon>Caryophyllales</taxon>
        <taxon>Nepenthaceae</taxon>
        <taxon>Nepenthes</taxon>
    </lineage>
</organism>
<dbReference type="GO" id="GO:0008270">
    <property type="term" value="F:zinc ion binding"/>
    <property type="evidence" value="ECO:0007669"/>
    <property type="project" value="UniProtKB-KW"/>
</dbReference>
<keyword evidence="5" id="KW-1185">Reference proteome</keyword>
<dbReference type="AlphaFoldDB" id="A0AAD3TGX4"/>
<evidence type="ECO:0000256" key="1">
    <source>
        <dbReference type="PROSITE-ProRule" id="PRU00042"/>
    </source>
</evidence>
<dbReference type="PANTHER" id="PTHR35744">
    <property type="entry name" value="C2H2-TYPE DOMAIN-CONTAINING PROTEIN"/>
    <property type="match status" value="1"/>
</dbReference>
<proteinExistence type="predicted"/>
<evidence type="ECO:0000313" key="4">
    <source>
        <dbReference type="EMBL" id="GMH28894.1"/>
    </source>
</evidence>
<keyword evidence="1" id="KW-0863">Zinc-finger</keyword>
<dbReference type="InterPro" id="IPR036236">
    <property type="entry name" value="Znf_C2H2_sf"/>
</dbReference>
<name>A0AAD3TGX4_NEPGR</name>
<dbReference type="PROSITE" id="PS00028">
    <property type="entry name" value="ZINC_FINGER_C2H2_1"/>
    <property type="match status" value="1"/>
</dbReference>
<dbReference type="InterPro" id="IPR021139">
    <property type="entry name" value="NYN"/>
</dbReference>
<sequence>MHRGMSSFLKKSNSLLKKYIGRPQSLVQLSSANRFSHHPCLKSSNPLITSVQKPVQIRVGIFWDLDNKPPNSVTPYEAATRLKGAAISFGVVRYMFAYANRHAFSHVPLAVREQRKDRKLINQLENKGVIKPLELYLCRVCGRKFHTNEKLLNHFKIHEREHQKRLNQIESAKGKRRVNLVGKYAMKMEKYQYASRDILTPKEGYGLADDLKRAGFHVQTVSDKPQAADAALRNHMVDMMDHTQLDCVVLVSDDSDFVGVLKEAKERSVKTVVVGDFNDGVLKRNADACFSWREILMGKAKKEVVSIVGRWKDRDVLKRLEWSYDPLLERVEYGSDHEREVDYVASSDDELENPMDMEDDTPIDRR</sequence>
<dbReference type="EMBL" id="BSYO01000035">
    <property type="protein sequence ID" value="GMH28894.1"/>
    <property type="molecule type" value="Genomic_DNA"/>
</dbReference>
<comment type="caution">
    <text evidence="4">The sequence shown here is derived from an EMBL/GenBank/DDBJ whole genome shotgun (WGS) entry which is preliminary data.</text>
</comment>
<dbReference type="PROSITE" id="PS50157">
    <property type="entry name" value="ZINC_FINGER_C2H2_2"/>
    <property type="match status" value="1"/>
</dbReference>
<dbReference type="Gene3D" id="3.40.50.1010">
    <property type="entry name" value="5'-nuclease"/>
    <property type="match status" value="1"/>
</dbReference>
<feature type="domain" description="C2H2-type" evidence="3">
    <location>
        <begin position="136"/>
        <end position="163"/>
    </location>
</feature>
<dbReference type="SUPFAM" id="SSF57667">
    <property type="entry name" value="beta-beta-alpha zinc fingers"/>
    <property type="match status" value="1"/>
</dbReference>